<dbReference type="Gene3D" id="1.10.30.50">
    <property type="match status" value="1"/>
</dbReference>
<evidence type="ECO:0000313" key="1">
    <source>
        <dbReference type="EMBL" id="SFJ59636.1"/>
    </source>
</evidence>
<dbReference type="Proteomes" id="UP000199559">
    <property type="component" value="Unassembled WGS sequence"/>
</dbReference>
<keyword evidence="2" id="KW-1185">Reference proteome</keyword>
<dbReference type="RefSeq" id="WP_090841992.1">
    <property type="nucleotide sequence ID" value="NZ_FORM01000011.1"/>
</dbReference>
<accession>A0A1I3SQF8</accession>
<evidence type="ECO:0008006" key="3">
    <source>
        <dbReference type="Google" id="ProtNLM"/>
    </source>
</evidence>
<dbReference type="AlphaFoldDB" id="A0A1I3SQF8"/>
<sequence length="343" mass="40699">MEVVYLLTAEIPSEFHCAQITTFHIQHVGNYMEKQFYIPFKNSEFNTENCFLCGHKIEGKITREHVFPKWLQKEFDLWDKTISITNETTIQYKNLTVPCCSKCNNEHLSILESNFQKLMQKGFKELTSFDEQVVFDWCGKILYATRHKELSLLYDRQKPELGSIISDEEFQSYSCFQLFLQSIRYETTWNVKPWSLFFFESETESFFYQTRVSFPCLSIKLGKHIVIVLFEDNNAIENHFENFKQIRFTPLSFVQQIEITAYLFYSASIKAKIPYYHSHFFNGHLTVNSSSDIYSKEFDYDDFALYYRMMLFEVGIEFKEKIHTGNGMINTSLIDKNNEPLIK</sequence>
<gene>
    <name evidence="1" type="ORF">SAMN05443431_1117</name>
</gene>
<reference evidence="2" key="1">
    <citation type="submission" date="2016-10" db="EMBL/GenBank/DDBJ databases">
        <authorList>
            <person name="Varghese N."/>
            <person name="Submissions S."/>
        </authorList>
    </citation>
    <scope>NUCLEOTIDE SEQUENCE [LARGE SCALE GENOMIC DNA]</scope>
    <source>
        <strain evidence="2">DSM 28881</strain>
    </source>
</reference>
<protein>
    <recommendedName>
        <fullName evidence="3">HNH endonuclease</fullName>
    </recommendedName>
</protein>
<proteinExistence type="predicted"/>
<evidence type="ECO:0000313" key="2">
    <source>
        <dbReference type="Proteomes" id="UP000199559"/>
    </source>
</evidence>
<dbReference type="EMBL" id="FORM01000011">
    <property type="protein sequence ID" value="SFJ59636.1"/>
    <property type="molecule type" value="Genomic_DNA"/>
</dbReference>
<name>A0A1I3SQF8_9FLAO</name>
<organism evidence="1 2">
    <name type="scientific">Olleya namhaensis</name>
    <dbReference type="NCBI Taxonomy" id="1144750"/>
    <lineage>
        <taxon>Bacteria</taxon>
        <taxon>Pseudomonadati</taxon>
        <taxon>Bacteroidota</taxon>
        <taxon>Flavobacteriia</taxon>
        <taxon>Flavobacteriales</taxon>
        <taxon>Flavobacteriaceae</taxon>
    </lineage>
</organism>
<dbReference type="STRING" id="1144750.SAMN05443431_1117"/>